<dbReference type="Pfam" id="PF00389">
    <property type="entry name" value="2-Hacid_dh"/>
    <property type="match status" value="1"/>
</dbReference>
<name>A0A955E135_UNCKA</name>
<keyword evidence="2 4" id="KW-0560">Oxidoreductase</keyword>
<evidence type="ECO:0000256" key="3">
    <source>
        <dbReference type="ARBA" id="ARBA00023027"/>
    </source>
</evidence>
<dbReference type="AlphaFoldDB" id="A0A955E135"/>
<dbReference type="Pfam" id="PF02826">
    <property type="entry name" value="2-Hacid_dh_C"/>
    <property type="match status" value="1"/>
</dbReference>
<dbReference type="Proteomes" id="UP000714817">
    <property type="component" value="Unassembled WGS sequence"/>
</dbReference>
<evidence type="ECO:0000313" key="7">
    <source>
        <dbReference type="EMBL" id="MCA9302248.1"/>
    </source>
</evidence>
<proteinExistence type="inferred from homology"/>
<dbReference type="PANTHER" id="PTHR43761:SF1">
    <property type="entry name" value="D-ISOMER SPECIFIC 2-HYDROXYACID DEHYDROGENASE CATALYTIC DOMAIN-CONTAINING PROTEIN-RELATED"/>
    <property type="match status" value="1"/>
</dbReference>
<dbReference type="InterPro" id="IPR006139">
    <property type="entry name" value="D-isomer_2_OHA_DH_cat_dom"/>
</dbReference>
<evidence type="ECO:0000256" key="4">
    <source>
        <dbReference type="RuleBase" id="RU003719"/>
    </source>
</evidence>
<dbReference type="SUPFAM" id="SSF52283">
    <property type="entry name" value="Formate/glycerate dehydrogenase catalytic domain-like"/>
    <property type="match status" value="1"/>
</dbReference>
<evidence type="ECO:0000313" key="8">
    <source>
        <dbReference type="Proteomes" id="UP000714817"/>
    </source>
</evidence>
<evidence type="ECO:0000259" key="5">
    <source>
        <dbReference type="Pfam" id="PF00389"/>
    </source>
</evidence>
<evidence type="ECO:0000256" key="1">
    <source>
        <dbReference type="ARBA" id="ARBA00005854"/>
    </source>
</evidence>
<dbReference type="InterPro" id="IPR036291">
    <property type="entry name" value="NAD(P)-bd_dom_sf"/>
</dbReference>
<dbReference type="PANTHER" id="PTHR43761">
    <property type="entry name" value="D-ISOMER SPECIFIC 2-HYDROXYACID DEHYDROGENASE FAMILY PROTEIN (AFU_ORTHOLOGUE AFUA_1G13630)"/>
    <property type="match status" value="1"/>
</dbReference>
<feature type="domain" description="D-isomer specific 2-hydroxyacid dehydrogenase NAD-binding" evidence="6">
    <location>
        <begin position="60"/>
        <end position="230"/>
    </location>
</feature>
<evidence type="ECO:0000256" key="2">
    <source>
        <dbReference type="ARBA" id="ARBA00023002"/>
    </source>
</evidence>
<comment type="caution">
    <text evidence="7">The sequence shown here is derived from an EMBL/GenBank/DDBJ whole genome shotgun (WGS) entry which is preliminary data.</text>
</comment>
<organism evidence="7 8">
    <name type="scientific">candidate division WWE3 bacterium</name>
    <dbReference type="NCBI Taxonomy" id="2053526"/>
    <lineage>
        <taxon>Bacteria</taxon>
        <taxon>Katanobacteria</taxon>
    </lineage>
</organism>
<evidence type="ECO:0000259" key="6">
    <source>
        <dbReference type="Pfam" id="PF02826"/>
    </source>
</evidence>
<feature type="domain" description="D-isomer specific 2-hydroxyacid dehydrogenase catalytic" evidence="5">
    <location>
        <begin position="7"/>
        <end position="248"/>
    </location>
</feature>
<dbReference type="SUPFAM" id="SSF51735">
    <property type="entry name" value="NAD(P)-binding Rossmann-fold domains"/>
    <property type="match status" value="1"/>
</dbReference>
<gene>
    <name evidence="7" type="ORF">KDA10_02720</name>
</gene>
<dbReference type="Gene3D" id="3.40.50.720">
    <property type="entry name" value="NAD(P)-binding Rossmann-like Domain"/>
    <property type="match status" value="2"/>
</dbReference>
<accession>A0A955E135</accession>
<protein>
    <submittedName>
        <fullName evidence="7">Uncharacterized protein</fullName>
    </submittedName>
</protein>
<dbReference type="EMBL" id="JAGQNY010000009">
    <property type="protein sequence ID" value="MCA9302248.1"/>
    <property type="molecule type" value="Genomic_DNA"/>
</dbReference>
<dbReference type="GO" id="GO:0051287">
    <property type="term" value="F:NAD binding"/>
    <property type="evidence" value="ECO:0007669"/>
    <property type="project" value="InterPro"/>
</dbReference>
<comment type="similarity">
    <text evidence="1 4">Belongs to the D-isomer specific 2-hydroxyacid dehydrogenase family.</text>
</comment>
<dbReference type="InterPro" id="IPR050418">
    <property type="entry name" value="D-iso_2-hydroxyacid_DH_PdxB"/>
</dbReference>
<reference evidence="7" key="1">
    <citation type="submission" date="2020-04" db="EMBL/GenBank/DDBJ databases">
        <authorList>
            <person name="Zhang T."/>
        </authorList>
    </citation>
    <scope>NUCLEOTIDE SEQUENCE</scope>
    <source>
        <strain evidence="7">HKST-UBA80</strain>
    </source>
</reference>
<sequence length="271" mass="30102">MTANWIDITEEILSKVNKLKYIIVPAVGYEWVDAVSAKEKGIRVINCPTHNSCAVAELTLGLMLAVSKRITQQNIELRSGIWRGSQTTGVELANRTAFIVGEGNIGSKAAKLLNSIGIRVLSANSKTSEEVFNRYVKGTDYLVLNLPLNENTRNLINKDRLDLLRESAFIVHTARGEIIDQKALFDKLSKREIAGAALDVFSNEPLKGSPAKETVELVNLDNVVATPHVGFDTLETQFRLGEEIITNYDVNSSYILMGANYRMRYTEEVIL</sequence>
<keyword evidence="3" id="KW-0520">NAD</keyword>
<reference evidence="7" key="2">
    <citation type="journal article" date="2021" name="Microbiome">
        <title>Successional dynamics and alternative stable states in a saline activated sludge microbial community over 9 years.</title>
        <authorList>
            <person name="Wang Y."/>
            <person name="Ye J."/>
            <person name="Ju F."/>
            <person name="Liu L."/>
            <person name="Boyd J.A."/>
            <person name="Deng Y."/>
            <person name="Parks D.H."/>
            <person name="Jiang X."/>
            <person name="Yin X."/>
            <person name="Woodcroft B.J."/>
            <person name="Tyson G.W."/>
            <person name="Hugenholtz P."/>
            <person name="Polz M.F."/>
            <person name="Zhang T."/>
        </authorList>
    </citation>
    <scope>NUCLEOTIDE SEQUENCE</scope>
    <source>
        <strain evidence="7">HKST-UBA80</strain>
    </source>
</reference>
<dbReference type="InterPro" id="IPR006140">
    <property type="entry name" value="D-isomer_DH_NAD-bd"/>
</dbReference>
<dbReference type="GO" id="GO:0016616">
    <property type="term" value="F:oxidoreductase activity, acting on the CH-OH group of donors, NAD or NADP as acceptor"/>
    <property type="evidence" value="ECO:0007669"/>
    <property type="project" value="InterPro"/>
</dbReference>